<dbReference type="Pfam" id="PF09860">
    <property type="entry name" value="DUF2087"/>
    <property type="match status" value="1"/>
</dbReference>
<gene>
    <name evidence="2" type="ORF">CLV89_105109</name>
</gene>
<dbReference type="InterPro" id="IPR018656">
    <property type="entry name" value="DUF2087"/>
</dbReference>
<feature type="domain" description="DUF2087" evidence="1">
    <location>
        <begin position="90"/>
        <end position="160"/>
    </location>
</feature>
<dbReference type="EMBL" id="PVUF01000005">
    <property type="protein sequence ID" value="PRZ47888.1"/>
    <property type="molecule type" value="Genomic_DNA"/>
</dbReference>
<evidence type="ECO:0000313" key="3">
    <source>
        <dbReference type="Proteomes" id="UP000237718"/>
    </source>
</evidence>
<dbReference type="RefSeq" id="WP_243394982.1">
    <property type="nucleotide sequence ID" value="NZ_PVUF01000005.1"/>
</dbReference>
<sequence>MAQAMSGILKTEDMMSKDVIRLTIPDVSDFAKQLRAKLPESPGHVEMLNHVARAAGYRNFQQLRSQNPPGPEIDRKRIERAARYFDERGRWQSWPTKRGVRELCLWVIWARLPARQSWSEREISALIDEETLFRDAAQVRRSLVEMQLLTRDRDGSNYARVERAMDPHGLALMADLEARRKTRENPDIA</sequence>
<accession>A0A2T1AHU2</accession>
<evidence type="ECO:0000259" key="1">
    <source>
        <dbReference type="Pfam" id="PF09860"/>
    </source>
</evidence>
<protein>
    <submittedName>
        <fullName evidence="2">Uncharacterized protein DUF2087</fullName>
    </submittedName>
</protein>
<reference evidence="2 3" key="1">
    <citation type="submission" date="2018-03" db="EMBL/GenBank/DDBJ databases">
        <title>Genomic Encyclopedia of Archaeal and Bacterial Type Strains, Phase II (KMG-II): from individual species to whole genera.</title>
        <authorList>
            <person name="Goeker M."/>
        </authorList>
    </citation>
    <scope>NUCLEOTIDE SEQUENCE [LARGE SCALE GENOMIC DNA]</scope>
    <source>
        <strain evidence="2 3">DSM 25328</strain>
    </source>
</reference>
<dbReference type="Proteomes" id="UP000237718">
    <property type="component" value="Unassembled WGS sequence"/>
</dbReference>
<evidence type="ECO:0000313" key="2">
    <source>
        <dbReference type="EMBL" id="PRZ47888.1"/>
    </source>
</evidence>
<proteinExistence type="predicted"/>
<dbReference type="AlphaFoldDB" id="A0A2T1AHU2"/>
<comment type="caution">
    <text evidence="2">The sequence shown here is derived from an EMBL/GenBank/DDBJ whole genome shotgun (WGS) entry which is preliminary data.</text>
</comment>
<organism evidence="2 3">
    <name type="scientific">Tritonibacter scottomollicae</name>
    <name type="common">Epibacterium scottomollicae</name>
    <dbReference type="NCBI Taxonomy" id="483013"/>
    <lineage>
        <taxon>Bacteria</taxon>
        <taxon>Pseudomonadati</taxon>
        <taxon>Pseudomonadota</taxon>
        <taxon>Alphaproteobacteria</taxon>
        <taxon>Rhodobacterales</taxon>
        <taxon>Paracoccaceae</taxon>
        <taxon>Tritonibacter</taxon>
    </lineage>
</organism>
<name>A0A2T1AHU2_TRISK</name>